<dbReference type="PANTHER" id="PTHR36573">
    <property type="entry name" value="INTERMEMBRANE PHOSPHOLIPID TRANSPORT SYSTEM BINDING PROTEIN MLAC"/>
    <property type="match status" value="1"/>
</dbReference>
<dbReference type="PIRSF" id="PIRSF004649">
    <property type="entry name" value="MlaC"/>
    <property type="match status" value="1"/>
</dbReference>
<reference evidence="2 3" key="1">
    <citation type="journal article" date="2017" name="Antonie Van Leeuwenhoek">
        <title>Rhizobium rhizosphaerae sp. nov., a novel species isolated from rice rhizosphere.</title>
        <authorList>
            <person name="Zhao J.J."/>
            <person name="Zhang J."/>
            <person name="Zhang R.J."/>
            <person name="Zhang C.W."/>
            <person name="Yin H.Q."/>
            <person name="Zhang X.X."/>
        </authorList>
    </citation>
    <scope>NUCLEOTIDE SEQUENCE [LARGE SCALE GENOMIC DNA]</scope>
    <source>
        <strain evidence="2 3">BSs20135</strain>
    </source>
</reference>
<dbReference type="STRING" id="493475.GARC_4341"/>
<dbReference type="InterPro" id="IPR008869">
    <property type="entry name" value="MlaC/ttg2D"/>
</dbReference>
<dbReference type="AlphaFoldDB" id="K6YX36"/>
<accession>K6YX36</accession>
<dbReference type="PANTHER" id="PTHR36573:SF1">
    <property type="entry name" value="INTERMEMBRANE PHOSPHOLIPID TRANSPORT SYSTEM BINDING PROTEIN MLAC"/>
    <property type="match status" value="1"/>
</dbReference>
<dbReference type="OrthoDB" id="9787053at2"/>
<dbReference type="Proteomes" id="UP000006327">
    <property type="component" value="Unassembled WGS sequence"/>
</dbReference>
<evidence type="ECO:0000313" key="2">
    <source>
        <dbReference type="EMBL" id="GAC21283.1"/>
    </source>
</evidence>
<dbReference type="InterPro" id="IPR042245">
    <property type="entry name" value="Tgt2/MlaC_sf"/>
</dbReference>
<dbReference type="Pfam" id="PF05494">
    <property type="entry name" value="MlaC"/>
    <property type="match status" value="1"/>
</dbReference>
<sequence>MFKSIKLAILIMTISFAASANQSDDPYVFVKDVASVTFAKMKQDQTLIKNDPEALRNIVEQQLMPHVDHVYAALSVLGTQAKDIPREKLELYFEQFRLYLLTTYSNSLSSYTNQTVEFEPSRPTENKKTVSVKALIKDAGKPDISITFQVRRNKEGQWKAFDLVAEGISLVQSKRAEFAPMIRQKGIDSVIDFMREKSAKHPKTAK</sequence>
<dbReference type="eggNOG" id="COG2854">
    <property type="taxonomic scope" value="Bacteria"/>
</dbReference>
<keyword evidence="3" id="KW-1185">Reference proteome</keyword>
<feature type="chain" id="PRO_5003897808" evidence="1">
    <location>
        <begin position="21"/>
        <end position="206"/>
    </location>
</feature>
<evidence type="ECO:0000256" key="1">
    <source>
        <dbReference type="SAM" id="SignalP"/>
    </source>
</evidence>
<dbReference type="EMBL" id="BAEO01000062">
    <property type="protein sequence ID" value="GAC21283.1"/>
    <property type="molecule type" value="Genomic_DNA"/>
</dbReference>
<feature type="signal peptide" evidence="1">
    <location>
        <begin position="1"/>
        <end position="20"/>
    </location>
</feature>
<name>K6YX36_9ALTE</name>
<proteinExistence type="predicted"/>
<dbReference type="Gene3D" id="3.10.450.710">
    <property type="entry name" value="Tgt2/MlaC"/>
    <property type="match status" value="1"/>
</dbReference>
<evidence type="ECO:0000313" key="3">
    <source>
        <dbReference type="Proteomes" id="UP000006327"/>
    </source>
</evidence>
<organism evidence="2 3">
    <name type="scientific">Paraglaciecola arctica BSs20135</name>
    <dbReference type="NCBI Taxonomy" id="493475"/>
    <lineage>
        <taxon>Bacteria</taxon>
        <taxon>Pseudomonadati</taxon>
        <taxon>Pseudomonadota</taxon>
        <taxon>Gammaproteobacteria</taxon>
        <taxon>Alteromonadales</taxon>
        <taxon>Alteromonadaceae</taxon>
        <taxon>Paraglaciecola</taxon>
    </lineage>
</organism>
<gene>
    <name evidence="2" type="primary">mlaC</name>
    <name evidence="2" type="ORF">GARC_4341</name>
</gene>
<dbReference type="RefSeq" id="WP_007624032.1">
    <property type="nucleotide sequence ID" value="NZ_BAEO01000062.1"/>
</dbReference>
<keyword evidence="1" id="KW-0732">Signal</keyword>
<comment type="caution">
    <text evidence="2">The sequence shown here is derived from an EMBL/GenBank/DDBJ whole genome shotgun (WGS) entry which is preliminary data.</text>
</comment>
<protein>
    <submittedName>
        <fullName evidence="2">Probable phospholipid-binding protein mlaC</fullName>
    </submittedName>
</protein>